<evidence type="ECO:0000259" key="3">
    <source>
        <dbReference type="Pfam" id="PF09557"/>
    </source>
</evidence>
<dbReference type="InterPro" id="IPR011033">
    <property type="entry name" value="PRC_barrel-like_sf"/>
</dbReference>
<dbReference type="NCBIfam" id="TIGR02271">
    <property type="entry name" value="YsnF/AvaK domain"/>
    <property type="match status" value="1"/>
</dbReference>
<dbReference type="Pfam" id="PF05239">
    <property type="entry name" value="PRC"/>
    <property type="match status" value="1"/>
</dbReference>
<dbReference type="InterPro" id="IPR014747">
    <property type="entry name" value="Bac_photo_RC_H_C"/>
</dbReference>
<dbReference type="GO" id="GO:0019684">
    <property type="term" value="P:photosynthesis, light reaction"/>
    <property type="evidence" value="ECO:0007669"/>
    <property type="project" value="InterPro"/>
</dbReference>
<feature type="region of interest" description="Disordered" evidence="1">
    <location>
        <begin position="280"/>
        <end position="332"/>
    </location>
</feature>
<organism evidence="4 5">
    <name type="scientific">Deinococcus yavapaiensis KR-236</name>
    <dbReference type="NCBI Taxonomy" id="694435"/>
    <lineage>
        <taxon>Bacteria</taxon>
        <taxon>Thermotogati</taxon>
        <taxon>Deinococcota</taxon>
        <taxon>Deinococci</taxon>
        <taxon>Deinococcales</taxon>
        <taxon>Deinococcaceae</taxon>
        <taxon>Deinococcus</taxon>
    </lineage>
</organism>
<feature type="compositionally biased region" description="Polar residues" evidence="1">
    <location>
        <begin position="123"/>
        <end position="133"/>
    </location>
</feature>
<dbReference type="AlphaFoldDB" id="A0A318SBE6"/>
<evidence type="ECO:0000256" key="1">
    <source>
        <dbReference type="SAM" id="MobiDB-lite"/>
    </source>
</evidence>
<dbReference type="InterPro" id="IPR027275">
    <property type="entry name" value="PRC-brl_dom"/>
</dbReference>
<dbReference type="Proteomes" id="UP000248326">
    <property type="component" value="Unassembled WGS sequence"/>
</dbReference>
<name>A0A318SBE6_9DEIO</name>
<proteinExistence type="predicted"/>
<evidence type="ECO:0000313" key="5">
    <source>
        <dbReference type="Proteomes" id="UP000248326"/>
    </source>
</evidence>
<feature type="domain" description="PRC-barrel" evidence="2">
    <location>
        <begin position="23"/>
        <end position="84"/>
    </location>
</feature>
<accession>A0A318SBE6</accession>
<protein>
    <submittedName>
        <fullName evidence="4">Uncharacterized protein (TIGR02271 family)</fullName>
    </submittedName>
</protein>
<gene>
    <name evidence="4" type="ORF">DES52_1462</name>
</gene>
<feature type="domain" description="DUF2382" evidence="3">
    <location>
        <begin position="164"/>
        <end position="276"/>
    </location>
</feature>
<comment type="caution">
    <text evidence="4">The sequence shown here is derived from an EMBL/GenBank/DDBJ whole genome shotgun (WGS) entry which is preliminary data.</text>
</comment>
<dbReference type="PANTHER" id="PTHR38463:SF1">
    <property type="entry name" value="STRESS RESPONSE PROTEIN YSNF"/>
    <property type="match status" value="1"/>
</dbReference>
<keyword evidence="5" id="KW-1185">Reference proteome</keyword>
<evidence type="ECO:0000259" key="2">
    <source>
        <dbReference type="Pfam" id="PF05239"/>
    </source>
</evidence>
<dbReference type="RefSeq" id="WP_110889054.1">
    <property type="nucleotide sequence ID" value="NZ_QJSX01000046.1"/>
</dbReference>
<feature type="region of interest" description="Disordered" evidence="1">
    <location>
        <begin position="115"/>
        <end position="134"/>
    </location>
</feature>
<dbReference type="SUPFAM" id="SSF50346">
    <property type="entry name" value="PRC-barrel domain"/>
    <property type="match status" value="1"/>
</dbReference>
<dbReference type="EMBL" id="QJSX01000046">
    <property type="protein sequence ID" value="PYE47694.1"/>
    <property type="molecule type" value="Genomic_DNA"/>
</dbReference>
<dbReference type="InterPro" id="IPR019060">
    <property type="entry name" value="DUF2382"/>
</dbReference>
<dbReference type="Pfam" id="PF09557">
    <property type="entry name" value="DUF2382"/>
    <property type="match status" value="1"/>
</dbReference>
<evidence type="ECO:0000313" key="4">
    <source>
        <dbReference type="EMBL" id="PYE47694.1"/>
    </source>
</evidence>
<dbReference type="PANTHER" id="PTHR38463">
    <property type="entry name" value="STRESS RESPONSE PROTEIN YSNF"/>
    <property type="match status" value="1"/>
</dbReference>
<dbReference type="GO" id="GO:0030077">
    <property type="term" value="C:plasma membrane light-harvesting complex"/>
    <property type="evidence" value="ECO:0007669"/>
    <property type="project" value="InterPro"/>
</dbReference>
<reference evidence="4 5" key="1">
    <citation type="submission" date="2018-06" db="EMBL/GenBank/DDBJ databases">
        <title>Genomic Encyclopedia of Type Strains, Phase IV (KMG-IV): sequencing the most valuable type-strain genomes for metagenomic binning, comparative biology and taxonomic classification.</title>
        <authorList>
            <person name="Goeker M."/>
        </authorList>
    </citation>
    <scope>NUCLEOTIDE SEQUENCE [LARGE SCALE GENOMIC DNA]</scope>
    <source>
        <strain evidence="4 5">DSM 18048</strain>
    </source>
</reference>
<dbReference type="Gene3D" id="3.90.50.10">
    <property type="entry name" value="Photosynthetic Reaction Center, subunit H, domain 2"/>
    <property type="match status" value="1"/>
</dbReference>
<dbReference type="OrthoDB" id="9793882at2"/>
<sequence>MARLVTLYDLQRDGGYDLRGEGIYDPTGEAAYTTDAGRVGTIRGALVDPDGGHKIRYLVVDTNTRLVIVPIGYARIEDDGVHFDGLTHERLAALHAYSDDEAYTYDDNDSSQYRLAGRDGTLAPTSDATTSSVQDERVLHATTNATTSSTSTSNTDLFQTPQRLHLLEERLAVQKERVHAGSVEVGKHVETRTEQVPVSLTHEEIVIERHAVTNPTPVNGDVSLGAGNETIRVDLEAERAEVRKQAFVTEEVTIGEREVRQTQTFTETVGREVLDVNNTGDVTASTTGVTNAGGLTGTTSQRDDRGLLERSGTVLDEDAEGLPSRNDGTDRR</sequence>
<feature type="compositionally biased region" description="Polar residues" evidence="1">
    <location>
        <begin position="280"/>
        <end position="290"/>
    </location>
</feature>
<dbReference type="InterPro" id="IPR052967">
    <property type="entry name" value="Stress_Response_Assoc"/>
</dbReference>